<dbReference type="SUPFAM" id="SSF47162">
    <property type="entry name" value="Apolipoprotein"/>
    <property type="match status" value="1"/>
</dbReference>
<dbReference type="AlphaFoldDB" id="A0A0K9PGC8"/>
<sequence>MVILLNPPPSPTSIQLRFGLRCRNFTHVPLHVRFWKSALDRRGRGVLVRCVADQNGEEIHSSSNPQVSPVDSFSGWFGEDSDGDEDSGEKKGYGGILGAGLAGVFLIASVAFASISLSSKRSIGMKQQMKPLTSQQDVLLCSDDNQNDKANLIEEKSNVQLPNCDAEISNSATLEDSISESSLSVKQTELNQVNSSSNEDLPGDSDFKYSSSESLLPNSSVVTETDLKDLTELDDIATTNISELSSYSPDVADLDYGNQVDGSAPSELESSKVSNEASSQLSSETLDIDTSIDLKSNATLDPQPSNDLSQVDTDFGVTHELENDKIDKSPTGTILTTDEKDVFLVKETITTLDQSSLTGIGLSEANKESESAKLVETISNLSPSDPILQIDSFSHAGIPAPSLVSPSLQVPLGKVLVPAVIDQIQGHAFSAMQILKVIEDDVQPCDICTRREYARWLVSASGAHSRNTISKVYPAMYIENMTELAFDDITPDDPDFSCIQGLAEAGLISSKLTCSDTNDVKIDELDTVLFSPESPLSRQDLVCWKMALEKRHLPEVDRKTFHQRSGYIDMDKISTDAWPAIVADLSSGESGIISLAFGYTRLFQPKKPVTNAQAAIALSTGELAEVVGEELTRIEAESLAETAVAAHTALVAEVEKDLNASFEKELSIEREKNNAIEKLAEQATTELKILRLERDEEYNSLIRGRAAVESEMEVLSRLRNELEEQLHSLISKKTEITFERDRINKLHLEAENENQTITQLQYELEIERKALSMARAWAEDEAKKAREQGKALEEARERWQRHGIKVIVDDELRESSTAIVTFVEAGKQNQVEEATDKLANILMKFKSRSQNIFEELKDRAERLVEKLKTLALQVKGKSSDVIQRIINKIVAIISTLKQQFSEAPQNVTEKQSALISKAIQSMQDLKDKSTVFSSDAKDGVKKTVEDFKETLEKITRRSKTT</sequence>
<accession>A0A0K9PGC8</accession>
<dbReference type="PANTHER" id="PTHR33740">
    <property type="entry name" value="GPI-ANCHORED ADHESIN-LIKE PROTEIN"/>
    <property type="match status" value="1"/>
</dbReference>
<feature type="coiled-coil region" evidence="1">
    <location>
        <begin position="673"/>
        <end position="802"/>
    </location>
</feature>
<evidence type="ECO:0000256" key="2">
    <source>
        <dbReference type="SAM" id="MobiDB-lite"/>
    </source>
</evidence>
<feature type="region of interest" description="Disordered" evidence="2">
    <location>
        <begin position="58"/>
        <end position="90"/>
    </location>
</feature>
<dbReference type="OMA" id="HNLRVHC"/>
<feature type="region of interest" description="Disordered" evidence="2">
    <location>
        <begin position="190"/>
        <end position="216"/>
    </location>
</feature>
<evidence type="ECO:0000256" key="1">
    <source>
        <dbReference type="SAM" id="Coils"/>
    </source>
</evidence>
<comment type="caution">
    <text evidence="4">The sequence shown here is derived from an EMBL/GenBank/DDBJ whole genome shotgun (WGS) entry which is preliminary data.</text>
</comment>
<feature type="transmembrane region" description="Helical" evidence="3">
    <location>
        <begin position="96"/>
        <end position="117"/>
    </location>
</feature>
<dbReference type="STRING" id="29655.A0A0K9PGC8"/>
<feature type="compositionally biased region" description="Polar residues" evidence="2">
    <location>
        <begin position="271"/>
        <end position="285"/>
    </location>
</feature>
<dbReference type="EMBL" id="LFYR01000915">
    <property type="protein sequence ID" value="KMZ67270.1"/>
    <property type="molecule type" value="Genomic_DNA"/>
</dbReference>
<keyword evidence="3" id="KW-0812">Transmembrane</keyword>
<feature type="compositionally biased region" description="Polar residues" evidence="2">
    <location>
        <begin position="190"/>
        <end position="199"/>
    </location>
</feature>
<dbReference type="PANTHER" id="PTHR33740:SF3">
    <property type="entry name" value="GPI-ANCHORED ADHESIN-LIKE PROTEIN"/>
    <property type="match status" value="1"/>
</dbReference>
<evidence type="ECO:0000313" key="5">
    <source>
        <dbReference type="Proteomes" id="UP000036987"/>
    </source>
</evidence>
<gene>
    <name evidence="4" type="ORF">ZOSMA_26G00170</name>
</gene>
<dbReference type="OrthoDB" id="2020668at2759"/>
<dbReference type="Gene3D" id="1.20.120.20">
    <property type="entry name" value="Apolipoprotein"/>
    <property type="match status" value="1"/>
</dbReference>
<evidence type="ECO:0000313" key="4">
    <source>
        <dbReference type="EMBL" id="KMZ67270.1"/>
    </source>
</evidence>
<keyword evidence="5" id="KW-1185">Reference proteome</keyword>
<dbReference type="Proteomes" id="UP000036987">
    <property type="component" value="Unassembled WGS sequence"/>
</dbReference>
<keyword evidence="1" id="KW-0175">Coiled coil</keyword>
<reference evidence="5" key="1">
    <citation type="journal article" date="2016" name="Nature">
        <title>The genome of the seagrass Zostera marina reveals angiosperm adaptation to the sea.</title>
        <authorList>
            <person name="Olsen J.L."/>
            <person name="Rouze P."/>
            <person name="Verhelst B."/>
            <person name="Lin Y.-C."/>
            <person name="Bayer T."/>
            <person name="Collen J."/>
            <person name="Dattolo E."/>
            <person name="De Paoli E."/>
            <person name="Dittami S."/>
            <person name="Maumus F."/>
            <person name="Michel G."/>
            <person name="Kersting A."/>
            <person name="Lauritano C."/>
            <person name="Lohaus R."/>
            <person name="Toepel M."/>
            <person name="Tonon T."/>
            <person name="Vanneste K."/>
            <person name="Amirebrahimi M."/>
            <person name="Brakel J."/>
            <person name="Bostroem C."/>
            <person name="Chovatia M."/>
            <person name="Grimwood J."/>
            <person name="Jenkins J.W."/>
            <person name="Jueterbock A."/>
            <person name="Mraz A."/>
            <person name="Stam W.T."/>
            <person name="Tice H."/>
            <person name="Bornberg-Bauer E."/>
            <person name="Green P.J."/>
            <person name="Pearson G.A."/>
            <person name="Procaccini G."/>
            <person name="Duarte C.M."/>
            <person name="Schmutz J."/>
            <person name="Reusch T.B.H."/>
            <person name="Van de Peer Y."/>
        </authorList>
    </citation>
    <scope>NUCLEOTIDE SEQUENCE [LARGE SCALE GENOMIC DNA]</scope>
    <source>
        <strain evidence="5">cv. Finnish</strain>
    </source>
</reference>
<feature type="coiled-coil region" evidence="1">
    <location>
        <begin position="846"/>
        <end position="873"/>
    </location>
</feature>
<organism evidence="4 5">
    <name type="scientific">Zostera marina</name>
    <name type="common">Eelgrass</name>
    <dbReference type="NCBI Taxonomy" id="29655"/>
    <lineage>
        <taxon>Eukaryota</taxon>
        <taxon>Viridiplantae</taxon>
        <taxon>Streptophyta</taxon>
        <taxon>Embryophyta</taxon>
        <taxon>Tracheophyta</taxon>
        <taxon>Spermatophyta</taxon>
        <taxon>Magnoliopsida</taxon>
        <taxon>Liliopsida</taxon>
        <taxon>Zosteraceae</taxon>
        <taxon>Zostera</taxon>
    </lineage>
</organism>
<evidence type="ECO:0000256" key="3">
    <source>
        <dbReference type="SAM" id="Phobius"/>
    </source>
</evidence>
<protein>
    <submittedName>
        <fullName evidence="4">S-layer domain protein</fullName>
    </submittedName>
</protein>
<name>A0A0K9PGC8_ZOSMR</name>
<keyword evidence="3" id="KW-0472">Membrane</keyword>
<keyword evidence="3" id="KW-1133">Transmembrane helix</keyword>
<feature type="region of interest" description="Disordered" evidence="2">
    <location>
        <begin position="248"/>
        <end position="286"/>
    </location>
</feature>
<proteinExistence type="predicted"/>